<evidence type="ECO:0000313" key="2">
    <source>
        <dbReference type="EMBL" id="KRQ14939.1"/>
    </source>
</evidence>
<feature type="coiled-coil region" evidence="1">
    <location>
        <begin position="22"/>
        <end position="77"/>
    </location>
</feature>
<name>A0A0R3DYF5_9BRAD</name>
<dbReference type="AlphaFoldDB" id="A0A0R3DYF5"/>
<protein>
    <submittedName>
        <fullName evidence="2">Uncharacterized protein</fullName>
    </submittedName>
</protein>
<accession>A0A0R3DYF5</accession>
<keyword evidence="3" id="KW-1185">Reference proteome</keyword>
<dbReference type="OrthoDB" id="8254311at2"/>
<evidence type="ECO:0000313" key="3">
    <source>
        <dbReference type="Proteomes" id="UP000051936"/>
    </source>
</evidence>
<organism evidence="2 3">
    <name type="scientific">Bradyrhizobium manausense</name>
    <dbReference type="NCBI Taxonomy" id="989370"/>
    <lineage>
        <taxon>Bacteria</taxon>
        <taxon>Pseudomonadati</taxon>
        <taxon>Pseudomonadota</taxon>
        <taxon>Alphaproteobacteria</taxon>
        <taxon>Hyphomicrobiales</taxon>
        <taxon>Nitrobacteraceae</taxon>
        <taxon>Bradyrhizobium</taxon>
    </lineage>
</organism>
<reference evidence="2 3" key="1">
    <citation type="submission" date="2015-09" db="EMBL/GenBank/DDBJ databases">
        <title>Draft Genome Sequence of Bradyrhizobium manausense Strain BR 3351T, a Novel Symbiotic Nitrogen-Fixing Alphaproteobacterium Isolated from Brazilian Amazon Rain Forest.</title>
        <authorList>
            <person name="De Araujo J.L."/>
            <person name="Zilli J.E."/>
        </authorList>
    </citation>
    <scope>NUCLEOTIDE SEQUENCE [LARGE SCALE GENOMIC DNA]</scope>
    <source>
        <strain evidence="2 3">BR3351</strain>
    </source>
</reference>
<evidence type="ECO:0000256" key="1">
    <source>
        <dbReference type="SAM" id="Coils"/>
    </source>
</evidence>
<dbReference type="Proteomes" id="UP000051936">
    <property type="component" value="Unassembled WGS sequence"/>
</dbReference>
<dbReference type="EMBL" id="LJYG01000045">
    <property type="protein sequence ID" value="KRQ14939.1"/>
    <property type="molecule type" value="Genomic_DNA"/>
</dbReference>
<gene>
    <name evidence="2" type="ORF">AOQ71_11010</name>
</gene>
<comment type="caution">
    <text evidence="2">The sequence shown here is derived from an EMBL/GenBank/DDBJ whole genome shotgun (WGS) entry which is preliminary data.</text>
</comment>
<proteinExistence type="predicted"/>
<keyword evidence="1" id="KW-0175">Coiled coil</keyword>
<dbReference type="RefSeq" id="WP_057745781.1">
    <property type="nucleotide sequence ID" value="NZ_LJYG01000045.1"/>
</dbReference>
<sequence length="79" mass="9201">METSSRFETHTDKTALKMKVLVADLQRRIELLETDIAHEEARTRVHDVAEPTYSTLARNLRNRRDNLLATIAILKRQLD</sequence>